<proteinExistence type="predicted"/>
<feature type="compositionally biased region" description="Basic residues" evidence="1">
    <location>
        <begin position="1"/>
        <end position="18"/>
    </location>
</feature>
<gene>
    <name evidence="2" type="ORF">HaLaN_22915</name>
</gene>
<dbReference type="EMBL" id="BLLF01002695">
    <property type="protein sequence ID" value="GFH25024.1"/>
    <property type="molecule type" value="Genomic_DNA"/>
</dbReference>
<accession>A0A6A0A0W4</accession>
<evidence type="ECO:0000313" key="2">
    <source>
        <dbReference type="EMBL" id="GFH25024.1"/>
    </source>
</evidence>
<keyword evidence="3" id="KW-1185">Reference proteome</keyword>
<protein>
    <submittedName>
        <fullName evidence="2">Uncharacterized protein</fullName>
    </submittedName>
</protein>
<evidence type="ECO:0000313" key="3">
    <source>
        <dbReference type="Proteomes" id="UP000485058"/>
    </source>
</evidence>
<name>A0A6A0A0W4_HAELA</name>
<dbReference type="AlphaFoldDB" id="A0A6A0A0W4"/>
<feature type="region of interest" description="Disordered" evidence="1">
    <location>
        <begin position="29"/>
        <end position="54"/>
    </location>
</feature>
<feature type="compositionally biased region" description="Polar residues" evidence="1">
    <location>
        <begin position="45"/>
        <end position="54"/>
    </location>
</feature>
<comment type="caution">
    <text evidence="2">The sequence shown here is derived from an EMBL/GenBank/DDBJ whole genome shotgun (WGS) entry which is preliminary data.</text>
</comment>
<sequence length="54" mass="6239">MAKKGSGKRKKDPGKKQKVYNQLQRRLVRKGQHRHPMLMPAFEDPSNQALLAKL</sequence>
<evidence type="ECO:0000256" key="1">
    <source>
        <dbReference type="SAM" id="MobiDB-lite"/>
    </source>
</evidence>
<organism evidence="2 3">
    <name type="scientific">Haematococcus lacustris</name>
    <name type="common">Green alga</name>
    <name type="synonym">Haematococcus pluvialis</name>
    <dbReference type="NCBI Taxonomy" id="44745"/>
    <lineage>
        <taxon>Eukaryota</taxon>
        <taxon>Viridiplantae</taxon>
        <taxon>Chlorophyta</taxon>
        <taxon>core chlorophytes</taxon>
        <taxon>Chlorophyceae</taxon>
        <taxon>CS clade</taxon>
        <taxon>Chlamydomonadales</taxon>
        <taxon>Haematococcaceae</taxon>
        <taxon>Haematococcus</taxon>
    </lineage>
</organism>
<dbReference type="Proteomes" id="UP000485058">
    <property type="component" value="Unassembled WGS sequence"/>
</dbReference>
<feature type="region of interest" description="Disordered" evidence="1">
    <location>
        <begin position="1"/>
        <end position="20"/>
    </location>
</feature>
<reference evidence="2 3" key="1">
    <citation type="submission" date="2020-02" db="EMBL/GenBank/DDBJ databases">
        <title>Draft genome sequence of Haematococcus lacustris strain NIES-144.</title>
        <authorList>
            <person name="Morimoto D."/>
            <person name="Nakagawa S."/>
            <person name="Yoshida T."/>
            <person name="Sawayama S."/>
        </authorList>
    </citation>
    <scope>NUCLEOTIDE SEQUENCE [LARGE SCALE GENOMIC DNA]</scope>
    <source>
        <strain evidence="2 3">NIES-144</strain>
    </source>
</reference>